<dbReference type="AntiFam" id="ANF00007">
    <property type="entry name" value="Shadow ORF (opposite clpB)"/>
</dbReference>
<dbReference type="AlphaFoldDB" id="A0A9P6XTL9"/>
<name>A0A9P6XTL9_9FUNG</name>
<comment type="caution">
    <text evidence="1">The sequence shown here is derived from an EMBL/GenBank/DDBJ whole genome shotgun (WGS) entry which is preliminary data.</text>
</comment>
<accession>A0A9P6XTL9</accession>
<evidence type="ECO:0000313" key="2">
    <source>
        <dbReference type="Proteomes" id="UP000740926"/>
    </source>
</evidence>
<organism evidence="1 2">
    <name type="scientific">Rhizopus delemar</name>
    <dbReference type="NCBI Taxonomy" id="936053"/>
    <lineage>
        <taxon>Eukaryota</taxon>
        <taxon>Fungi</taxon>
        <taxon>Fungi incertae sedis</taxon>
        <taxon>Mucoromycota</taxon>
        <taxon>Mucoromycotina</taxon>
        <taxon>Mucoromycetes</taxon>
        <taxon>Mucorales</taxon>
        <taxon>Mucorineae</taxon>
        <taxon>Rhizopodaceae</taxon>
        <taxon>Rhizopus</taxon>
    </lineage>
</organism>
<evidence type="ECO:0000313" key="1">
    <source>
        <dbReference type="EMBL" id="KAG1532301.1"/>
    </source>
</evidence>
<protein>
    <submittedName>
        <fullName evidence="1">Uncharacterized protein</fullName>
    </submittedName>
</protein>
<gene>
    <name evidence="1" type="ORF">G6F50_016263</name>
</gene>
<dbReference type="EMBL" id="JAANIU010010001">
    <property type="protein sequence ID" value="KAG1532301.1"/>
    <property type="molecule type" value="Genomic_DNA"/>
</dbReference>
<dbReference type="Proteomes" id="UP000740926">
    <property type="component" value="Unassembled WGS sequence"/>
</dbReference>
<keyword evidence="2" id="KW-1185">Reference proteome</keyword>
<sequence>MQFGQAFAVLVAATGRLALKCGNLRLQPVQMLASVFDDRRSGALPQRDLRTRGVEHADCLVRQLAAADVAVRQAHCFGHRLIQHADVEVRLHQPDHAAQHRRSQRLARFLDLHHLEAARQRGVLLEVLLVLAPGGGGDGAQLAASQCRLQQVGCIVLAGG</sequence>
<reference evidence="1 2" key="1">
    <citation type="journal article" date="2020" name="Microb. Genom.">
        <title>Genetic diversity of clinical and environmental Mucorales isolates obtained from an investigation of mucormycosis cases among solid organ transplant recipients.</title>
        <authorList>
            <person name="Nguyen M.H."/>
            <person name="Kaul D."/>
            <person name="Muto C."/>
            <person name="Cheng S.J."/>
            <person name="Richter R.A."/>
            <person name="Bruno V.M."/>
            <person name="Liu G."/>
            <person name="Beyhan S."/>
            <person name="Sundermann A.J."/>
            <person name="Mounaud S."/>
            <person name="Pasculle A.W."/>
            <person name="Nierman W.C."/>
            <person name="Driscoll E."/>
            <person name="Cumbie R."/>
            <person name="Clancy C.J."/>
            <person name="Dupont C.L."/>
        </authorList>
    </citation>
    <scope>NUCLEOTIDE SEQUENCE [LARGE SCALE GENOMIC DNA]</scope>
    <source>
        <strain evidence="1 2">GL24</strain>
    </source>
</reference>
<proteinExistence type="predicted"/>